<organism evidence="1 2">
    <name type="scientific">Serratia odorifera</name>
    <dbReference type="NCBI Taxonomy" id="618"/>
    <lineage>
        <taxon>Bacteria</taxon>
        <taxon>Pseudomonadati</taxon>
        <taxon>Pseudomonadota</taxon>
        <taxon>Gammaproteobacteria</taxon>
        <taxon>Enterobacterales</taxon>
        <taxon>Yersiniaceae</taxon>
        <taxon>Serratia</taxon>
    </lineage>
</organism>
<proteinExistence type="predicted"/>
<name>A0A3S4FNS8_SEROD</name>
<sequence>MTMSMLLSFVMIGYILSLAALSLSRIRAVNITVPISKL</sequence>
<reference evidence="1 2" key="1">
    <citation type="submission" date="2018-12" db="EMBL/GenBank/DDBJ databases">
        <authorList>
            <consortium name="Pathogen Informatics"/>
        </authorList>
    </citation>
    <scope>NUCLEOTIDE SEQUENCE [LARGE SCALE GENOMIC DNA]</scope>
    <source>
        <strain evidence="1 2">NCTC11214</strain>
    </source>
</reference>
<protein>
    <submittedName>
        <fullName evidence="1">Uncharacterized protein</fullName>
    </submittedName>
</protein>
<evidence type="ECO:0000313" key="1">
    <source>
        <dbReference type="EMBL" id="VDZ57970.1"/>
    </source>
</evidence>
<evidence type="ECO:0000313" key="2">
    <source>
        <dbReference type="Proteomes" id="UP000281391"/>
    </source>
</evidence>
<dbReference type="KEGG" id="sof:NCTC11214_02625"/>
<dbReference type="AlphaFoldDB" id="A0A3S4FNS8"/>
<accession>A0A3S4FNS8</accession>
<dbReference type="Proteomes" id="UP000281391">
    <property type="component" value="Chromosome"/>
</dbReference>
<dbReference type="EMBL" id="LR134117">
    <property type="protein sequence ID" value="VDZ57970.1"/>
    <property type="molecule type" value="Genomic_DNA"/>
</dbReference>
<gene>
    <name evidence="1" type="ORF">NCTC11214_02625</name>
</gene>